<name>A0A8S5PSN9_9CAUD</name>
<dbReference type="EMBL" id="BK015488">
    <property type="protein sequence ID" value="DAE09473.1"/>
    <property type="molecule type" value="Genomic_DNA"/>
</dbReference>
<organism evidence="1">
    <name type="scientific">Siphoviridae sp. ct96x5</name>
    <dbReference type="NCBI Taxonomy" id="2825367"/>
    <lineage>
        <taxon>Viruses</taxon>
        <taxon>Duplodnaviria</taxon>
        <taxon>Heunggongvirae</taxon>
        <taxon>Uroviricota</taxon>
        <taxon>Caudoviricetes</taxon>
    </lineage>
</organism>
<reference evidence="1" key="1">
    <citation type="journal article" date="2021" name="Proc. Natl. Acad. Sci. U.S.A.">
        <title>A Catalog of Tens of Thousands of Viruses from Human Metagenomes Reveals Hidden Associations with Chronic Diseases.</title>
        <authorList>
            <person name="Tisza M.J."/>
            <person name="Buck C.B."/>
        </authorList>
    </citation>
    <scope>NUCLEOTIDE SEQUENCE</scope>
    <source>
        <strain evidence="1">Ct96x5</strain>
    </source>
</reference>
<accession>A0A8S5PSN9</accession>
<proteinExistence type="predicted"/>
<protein>
    <submittedName>
        <fullName evidence="1">DNA polymerase III beta subunit, C-terminal domain</fullName>
    </submittedName>
</protein>
<evidence type="ECO:0000313" key="1">
    <source>
        <dbReference type="EMBL" id="DAE09473.1"/>
    </source>
</evidence>
<sequence length="213" mass="24379">MSKEVERKRFNAAKRIIKVIEWENKRTKNDIPTGYWMDGKYQCISNPYCGALIYEGHYIDGVPHNLYNRASVPIFHIVDNAKSTCTYDISSFMPTVKGLKEYEISVRNVTDVYKRGFGVPTFIGDDLINTRYLIDMMQLLPDASFFVDPNEMCRPVLVKSDYGVGVIMPIRPEGAVNGVEAFSKKYPCINYPTNPENVFFNKTLTRFTKVVSV</sequence>